<evidence type="ECO:0000259" key="1">
    <source>
        <dbReference type="PROSITE" id="PS51387"/>
    </source>
</evidence>
<accession>A0A1Y1RVG1</accession>
<dbReference type="Pfam" id="PF03450">
    <property type="entry name" value="CO_deh_flav_C"/>
    <property type="match status" value="1"/>
</dbReference>
<dbReference type="InterPro" id="IPR002346">
    <property type="entry name" value="Mopterin_DH_FAD-bd"/>
</dbReference>
<dbReference type="InterPro" id="IPR036683">
    <property type="entry name" value="CO_DH_flav_C_dom_sf"/>
</dbReference>
<dbReference type="SUPFAM" id="SSF55447">
    <property type="entry name" value="CO dehydrogenase flavoprotein C-terminal domain-like"/>
    <property type="match status" value="1"/>
</dbReference>
<dbReference type="PROSITE" id="PS51387">
    <property type="entry name" value="FAD_PCMH"/>
    <property type="match status" value="1"/>
</dbReference>
<dbReference type="OrthoDB" id="9774454at2"/>
<keyword evidence="3" id="KW-1185">Reference proteome</keyword>
<proteinExistence type="predicted"/>
<dbReference type="InterPro" id="IPR051312">
    <property type="entry name" value="Diverse_Substr_Oxidored"/>
</dbReference>
<dbReference type="Pfam" id="PF00941">
    <property type="entry name" value="FAD_binding_5"/>
    <property type="match status" value="1"/>
</dbReference>
<feature type="domain" description="FAD-binding PCMH-type" evidence="1">
    <location>
        <begin position="1"/>
        <end position="172"/>
    </location>
</feature>
<dbReference type="GO" id="GO:0071949">
    <property type="term" value="F:FAD binding"/>
    <property type="evidence" value="ECO:0007669"/>
    <property type="project" value="InterPro"/>
</dbReference>
<organism evidence="2 3">
    <name type="scientific">Marispirochaeta aestuarii</name>
    <dbReference type="NCBI Taxonomy" id="1963862"/>
    <lineage>
        <taxon>Bacteria</taxon>
        <taxon>Pseudomonadati</taxon>
        <taxon>Spirochaetota</taxon>
        <taxon>Spirochaetia</taxon>
        <taxon>Spirochaetales</taxon>
        <taxon>Spirochaetaceae</taxon>
        <taxon>Marispirochaeta</taxon>
    </lineage>
</organism>
<dbReference type="Gene3D" id="3.30.390.50">
    <property type="entry name" value="CO dehydrogenase flavoprotein, C-terminal domain"/>
    <property type="match status" value="1"/>
</dbReference>
<dbReference type="InterPro" id="IPR036318">
    <property type="entry name" value="FAD-bd_PCMH-like_sf"/>
</dbReference>
<dbReference type="PANTHER" id="PTHR42659">
    <property type="entry name" value="XANTHINE DEHYDROGENASE SUBUNIT C-RELATED"/>
    <property type="match status" value="1"/>
</dbReference>
<dbReference type="GO" id="GO:0016491">
    <property type="term" value="F:oxidoreductase activity"/>
    <property type="evidence" value="ECO:0007669"/>
    <property type="project" value="InterPro"/>
</dbReference>
<dbReference type="Gene3D" id="3.30.465.10">
    <property type="match status" value="1"/>
</dbReference>
<dbReference type="SMART" id="SM01092">
    <property type="entry name" value="CO_deh_flav_C"/>
    <property type="match status" value="1"/>
</dbReference>
<protein>
    <recommendedName>
        <fullName evidence="1">FAD-binding PCMH-type domain-containing protein</fullName>
    </recommendedName>
</protein>
<dbReference type="InterPro" id="IPR005107">
    <property type="entry name" value="CO_DH_flav_C"/>
</dbReference>
<evidence type="ECO:0000313" key="2">
    <source>
        <dbReference type="EMBL" id="ORC34012.1"/>
    </source>
</evidence>
<dbReference type="STRING" id="1963862.B4O97_14080"/>
<dbReference type="Proteomes" id="UP000192343">
    <property type="component" value="Unassembled WGS sequence"/>
</dbReference>
<dbReference type="SUPFAM" id="SSF56176">
    <property type="entry name" value="FAD-binding/transporter-associated domain-like"/>
    <property type="match status" value="1"/>
</dbReference>
<reference evidence="2 3" key="1">
    <citation type="submission" date="2017-03" db="EMBL/GenBank/DDBJ databases">
        <title>Draft Genome sequence of Marispirochaeta sp. strain JC444.</title>
        <authorList>
            <person name="Shivani Y."/>
            <person name="Subhash Y."/>
            <person name="Sasikala C."/>
            <person name="Ramana C."/>
        </authorList>
    </citation>
    <scope>NUCLEOTIDE SEQUENCE [LARGE SCALE GENOMIC DNA]</scope>
    <source>
        <strain evidence="2 3">JC444</strain>
    </source>
</reference>
<dbReference type="EMBL" id="MWQY01000016">
    <property type="protein sequence ID" value="ORC34012.1"/>
    <property type="molecule type" value="Genomic_DNA"/>
</dbReference>
<name>A0A1Y1RVG1_9SPIO</name>
<comment type="caution">
    <text evidence="2">The sequence shown here is derived from an EMBL/GenBank/DDBJ whole genome shotgun (WGS) entry which is preliminary data.</text>
</comment>
<dbReference type="InterPro" id="IPR016169">
    <property type="entry name" value="FAD-bd_PCMH_sub2"/>
</dbReference>
<dbReference type="InterPro" id="IPR016166">
    <property type="entry name" value="FAD-bd_PCMH"/>
</dbReference>
<dbReference type="PANTHER" id="PTHR42659:SF9">
    <property type="entry name" value="XANTHINE DEHYDROGENASE FAD-BINDING SUBUNIT XDHB-RELATED"/>
    <property type="match status" value="1"/>
</dbReference>
<sequence length="286" mass="31331">MVKRLRPTRLEDALEFRAEYKALPFAGGTDLMVRHRGYTGTLPKIQSPVLFLDALDELKTLEIVDGTLRIGAGVSMAELLAFPGTPELLRRAVQLIAAPALRNRASLGGNICNASPAADSLPPLYVHQAKVVAVSREGERSLPIAEFLTGPGQTALKEYEILLRIELPLLPEKGRLYYRKVGTRKANALSKLSSAGYAEIDKGKVLDFRFALGAVAPTVIRLSEAESLVQGASLKEIDTRAVSEAAETRIQPIDDQRSNATYRRKIALNSLMEFIEQLKTIVPEDL</sequence>
<dbReference type="AlphaFoldDB" id="A0A1Y1RVG1"/>
<evidence type="ECO:0000313" key="3">
    <source>
        <dbReference type="Proteomes" id="UP000192343"/>
    </source>
</evidence>
<gene>
    <name evidence="2" type="ORF">B4O97_14080</name>
</gene>